<evidence type="ECO:0000256" key="1">
    <source>
        <dbReference type="ARBA" id="ARBA00022741"/>
    </source>
</evidence>
<dbReference type="AlphaFoldDB" id="A0AA45WNY3"/>
<evidence type="ECO:0000313" key="4">
    <source>
        <dbReference type="EMBL" id="SMP19275.1"/>
    </source>
</evidence>
<dbReference type="RefSeq" id="WP_265134992.1">
    <property type="nucleotide sequence ID" value="NZ_FXTX01000019.1"/>
</dbReference>
<evidence type="ECO:0000313" key="5">
    <source>
        <dbReference type="Proteomes" id="UP001157947"/>
    </source>
</evidence>
<dbReference type="PROSITE" id="PS50887">
    <property type="entry name" value="GGDEF"/>
    <property type="match status" value="1"/>
</dbReference>
<dbReference type="GO" id="GO:0051607">
    <property type="term" value="P:defense response to virus"/>
    <property type="evidence" value="ECO:0007669"/>
    <property type="project" value="UniProtKB-KW"/>
</dbReference>
<feature type="domain" description="GGDEF" evidence="3">
    <location>
        <begin position="362"/>
        <end position="506"/>
    </location>
</feature>
<dbReference type="InterPro" id="IPR054767">
    <property type="entry name" value="Cas10-Cmr2_palm2"/>
</dbReference>
<dbReference type="GO" id="GO:0000166">
    <property type="term" value="F:nucleotide binding"/>
    <property type="evidence" value="ECO:0007669"/>
    <property type="project" value="UniProtKB-KW"/>
</dbReference>
<protein>
    <submittedName>
        <fullName evidence="4">CRISPR-associated protein Cmr2</fullName>
    </submittedName>
</protein>
<sequence length="613" mass="72566">MAERYLCKITIPSVQKLITYSKKTIDLWAGSFIVNHIMKEILKNIKEKYNPEFIFPDENLLDSNSEIADITNISIFFIDLEKEKIKEFIENTENLFREILIKNLLNFEEDIADENIKNLAEKQIENALNIIIALKKYESDYIQTLEELDKYIATLKGFKYKEPKYIEGFKVVDLEIEKNIFEHPDYKVFMNTIYELKPEVIRGAYKCSVCGERIILGATSTDYRGEKFWENLKKKYKIKIGEKERLCGFCLGKRLFRDKVYKKREKVPSISDISMIPVKKKIKENNLEREILNIFKEIESLKDERDLEKIDGEYLMPTFWENEKNWKTIEEDSQKAEQVRERLNEFYKKYEKSEKYKIKPIYHYAIILMDGDNMGKKLGILKDYKIQKELSKTLSGFSKEVKNIVNKNNGYLVYAGGDDVLALLPVDTALRCAKEIRDKFEDKTKAFYEEHIKPQYSDNMEYKFTMSAGVVFAHHRLPLNYVLEQVRQCETEAKNKGKNRVCIKYIKHSYSYAQITKEWDKIEEITKFLKTNIPRTMAYQYQDLVKDLNPEKELFKTIADYLMKKKDIKDDIKNTIKNIVDFNEKDDFSSVLKILKFLNENSLEVKDDKDNAN</sequence>
<keyword evidence="1" id="KW-0547">Nucleotide-binding</keyword>
<comment type="caution">
    <text evidence="4">The sequence shown here is derived from an EMBL/GenBank/DDBJ whole genome shotgun (WGS) entry which is preliminary data.</text>
</comment>
<name>A0AA45WNY3_9AQUI</name>
<dbReference type="InterPro" id="IPR013407">
    <property type="entry name" value="CRISPR-assoc_prot_Cmr2"/>
</dbReference>
<dbReference type="SUPFAM" id="SSF55073">
    <property type="entry name" value="Nucleotide cyclase"/>
    <property type="match status" value="1"/>
</dbReference>
<accession>A0AA45WNY3</accession>
<evidence type="ECO:0000256" key="2">
    <source>
        <dbReference type="ARBA" id="ARBA00023118"/>
    </source>
</evidence>
<dbReference type="InterPro" id="IPR029787">
    <property type="entry name" value="Nucleotide_cyclase"/>
</dbReference>
<proteinExistence type="predicted"/>
<gene>
    <name evidence="4" type="ORF">SAMN06264868_1197</name>
</gene>
<dbReference type="Gene3D" id="3.30.70.2220">
    <property type="entry name" value="CRISPR-Cas system, Cmr2 subunit, D1 domain, cysteine cluster"/>
    <property type="match status" value="1"/>
</dbReference>
<dbReference type="Gene3D" id="3.30.70.270">
    <property type="match status" value="1"/>
</dbReference>
<organism evidence="4 5">
    <name type="scientific">Venenivibrio stagnispumantis</name>
    <dbReference type="NCBI Taxonomy" id="407998"/>
    <lineage>
        <taxon>Bacteria</taxon>
        <taxon>Pseudomonadati</taxon>
        <taxon>Aquificota</taxon>
        <taxon>Aquificia</taxon>
        <taxon>Aquificales</taxon>
        <taxon>Hydrogenothermaceae</taxon>
        <taxon>Venenivibrio</taxon>
    </lineage>
</organism>
<dbReference type="EMBL" id="FXTX01000019">
    <property type="protein sequence ID" value="SMP19275.1"/>
    <property type="molecule type" value="Genomic_DNA"/>
</dbReference>
<evidence type="ECO:0000259" key="3">
    <source>
        <dbReference type="PROSITE" id="PS50887"/>
    </source>
</evidence>
<dbReference type="InterPro" id="IPR043128">
    <property type="entry name" value="Rev_trsase/Diguanyl_cyclase"/>
</dbReference>
<dbReference type="InterPro" id="IPR038242">
    <property type="entry name" value="Cmr2_N"/>
</dbReference>
<dbReference type="Pfam" id="PF12469">
    <property type="entry name" value="Cmr2_N"/>
    <property type="match status" value="1"/>
</dbReference>
<dbReference type="Proteomes" id="UP001157947">
    <property type="component" value="Unassembled WGS sequence"/>
</dbReference>
<reference evidence="4" key="1">
    <citation type="submission" date="2017-05" db="EMBL/GenBank/DDBJ databases">
        <authorList>
            <person name="Varghese N."/>
            <person name="Submissions S."/>
        </authorList>
    </citation>
    <scope>NUCLEOTIDE SEQUENCE</scope>
    <source>
        <strain evidence="4">DSM 18763</strain>
    </source>
</reference>
<dbReference type="InterPro" id="IPR000160">
    <property type="entry name" value="GGDEF_dom"/>
</dbReference>
<dbReference type="Pfam" id="PF22335">
    <property type="entry name" value="Cas10-Cmr2_palm2"/>
    <property type="match status" value="1"/>
</dbReference>
<keyword evidence="5" id="KW-1185">Reference proteome</keyword>
<dbReference type="NCBIfam" id="TIGR02577">
    <property type="entry name" value="cas_TM1794_Cmr2"/>
    <property type="match status" value="1"/>
</dbReference>
<keyword evidence="2" id="KW-0051">Antiviral defense</keyword>
<dbReference type="InterPro" id="IPR024615">
    <property type="entry name" value="CRISPR-assoc_Cmr2_N"/>
</dbReference>